<protein>
    <submittedName>
        <fullName evidence="4">Uncharacterized protein LOC100898168</fullName>
    </submittedName>
</protein>
<feature type="compositionally biased region" description="Basic and acidic residues" evidence="1">
    <location>
        <begin position="111"/>
        <end position="127"/>
    </location>
</feature>
<feature type="compositionally biased region" description="Low complexity" evidence="1">
    <location>
        <begin position="618"/>
        <end position="629"/>
    </location>
</feature>
<evidence type="ECO:0000313" key="3">
    <source>
        <dbReference type="Proteomes" id="UP000694867"/>
    </source>
</evidence>
<dbReference type="GeneID" id="100898168"/>
<organism evidence="3 4">
    <name type="scientific">Galendromus occidentalis</name>
    <name type="common">western predatory mite</name>
    <dbReference type="NCBI Taxonomy" id="34638"/>
    <lineage>
        <taxon>Eukaryota</taxon>
        <taxon>Metazoa</taxon>
        <taxon>Ecdysozoa</taxon>
        <taxon>Arthropoda</taxon>
        <taxon>Chelicerata</taxon>
        <taxon>Arachnida</taxon>
        <taxon>Acari</taxon>
        <taxon>Parasitiformes</taxon>
        <taxon>Mesostigmata</taxon>
        <taxon>Gamasina</taxon>
        <taxon>Phytoseioidea</taxon>
        <taxon>Phytoseiidae</taxon>
        <taxon>Typhlodrominae</taxon>
        <taxon>Galendromus</taxon>
    </lineage>
</organism>
<accession>A0AAJ6QPP9</accession>
<proteinExistence type="predicted"/>
<reference evidence="4" key="1">
    <citation type="submission" date="2025-08" db="UniProtKB">
        <authorList>
            <consortium name="RefSeq"/>
        </authorList>
    </citation>
    <scope>IDENTIFICATION</scope>
</reference>
<sequence length="840" mass="91325">MRGAQSLLVVVAAVSLFSKAEGAPSKLAAKVELILPVPTAPLDEGRIEQALNRLKEELGKPSTSAEDSGFDGEDLSSQQIKTLLGNGEKPSSAADAENPSKDTLLEDEDQKAEPSEKREVPHTKEIVAMKSPPMSYLKESVGDEDHEFFFEDPRRSAFPEPSFRDVFDDPDKGSRSEDGYLVEPDAVVAEHSERYRDPEQIVPEKEVMHVVDDELLRPKEIHKYSDGSSFDLHTPELLADLDSSSDISINSSDLTPTQLVDEDTLTSLAALDPETGFPPLPDAPQLFASAHKREHSDRGPSGPDDRKLKTTTTKKPIVATTTTVKPTPYAPSAVQKIPQFIKSIYEAATQKLPSFIHAQGVDVGLLSPPKQGVLAPTVKPQGVLAPALKPQGVLAPALKPQGVLPTALKPQGVLPAAWRPQGVLALSAKSQGILAMVVKPQGVPPPALGPQGVLAPTLKPQGVLPTALKPQGVLAPAVEPQGAQASKVKHQGVQAPTVEDPQVLLQASLDFPALPRLPTFPWNFKLTAHNPDRSSLQKPSLQGLKILRKGILNPIAKVRNYRFTNSGVLGLERQLAVEVCLFQRVCLQSPNSTATAGRLPQSSPSGGVTPVRAPPPMSSTTSTTTTTSTPKPVLQVQLTTSKPIDSPLGTLIKGTACEGQTMSRLDRIIEHFPARLPELHEFKRRRFLRAAVIGGLHTLRSNQRNVTCNLTTKTTYWGYKLRGQLDGILNLGITGLPRMYLRYTGPLTVKIQMSAIGNESRPLVDQVTVEESRVDEIHYQSVLGFEQPFVERATKYLLQRAMKEEVIDPITNALMDEIQNPKADKSKVLLIDDMKNQRKF</sequence>
<evidence type="ECO:0000256" key="1">
    <source>
        <dbReference type="SAM" id="MobiDB-lite"/>
    </source>
</evidence>
<dbReference type="Proteomes" id="UP000694867">
    <property type="component" value="Unplaced"/>
</dbReference>
<dbReference type="AlphaFoldDB" id="A0AAJ6QPP9"/>
<dbReference type="RefSeq" id="XP_003741794.2">
    <property type="nucleotide sequence ID" value="XM_003741746.2"/>
</dbReference>
<feature type="region of interest" description="Disordered" evidence="1">
    <location>
        <begin position="159"/>
        <end position="179"/>
    </location>
</feature>
<feature type="chain" id="PRO_5042609075" evidence="2">
    <location>
        <begin position="23"/>
        <end position="840"/>
    </location>
</feature>
<name>A0AAJ6QPP9_9ACAR</name>
<evidence type="ECO:0000256" key="2">
    <source>
        <dbReference type="SAM" id="SignalP"/>
    </source>
</evidence>
<feature type="compositionally biased region" description="Basic and acidic residues" evidence="1">
    <location>
        <begin position="294"/>
        <end position="308"/>
    </location>
</feature>
<feature type="region of interest" description="Disordered" evidence="1">
    <location>
        <begin position="592"/>
        <end position="631"/>
    </location>
</feature>
<feature type="signal peptide" evidence="2">
    <location>
        <begin position="1"/>
        <end position="22"/>
    </location>
</feature>
<keyword evidence="2" id="KW-0732">Signal</keyword>
<feature type="compositionally biased region" description="Polar residues" evidence="1">
    <location>
        <begin position="592"/>
        <end position="606"/>
    </location>
</feature>
<dbReference type="KEGG" id="goe:100898168"/>
<feature type="region of interest" description="Disordered" evidence="1">
    <location>
        <begin position="55"/>
        <end position="138"/>
    </location>
</feature>
<feature type="region of interest" description="Disordered" evidence="1">
    <location>
        <begin position="290"/>
        <end position="313"/>
    </location>
</feature>
<feature type="compositionally biased region" description="Basic and acidic residues" evidence="1">
    <location>
        <begin position="159"/>
        <end position="178"/>
    </location>
</feature>
<gene>
    <name evidence="4" type="primary">LOC100898168</name>
</gene>
<keyword evidence="3" id="KW-1185">Reference proteome</keyword>
<evidence type="ECO:0000313" key="4">
    <source>
        <dbReference type="RefSeq" id="XP_003741794.2"/>
    </source>
</evidence>